<evidence type="ECO:0000313" key="3">
    <source>
        <dbReference type="Proteomes" id="UP000541154"/>
    </source>
</evidence>
<reference evidence="2 3" key="1">
    <citation type="submission" date="2019-04" db="EMBL/GenBank/DDBJ databases">
        <title>Aspergillus burnettii sp. nov., novel species from soil in southeast Queensland.</title>
        <authorList>
            <person name="Gilchrist C.L.M."/>
            <person name="Pitt J.I."/>
            <person name="Lange L."/>
            <person name="Lacey H.J."/>
            <person name="Vuong D."/>
            <person name="Midgley D.J."/>
            <person name="Greenfield P."/>
            <person name="Bradbury M."/>
            <person name="Lacey E."/>
            <person name="Busk P.K."/>
            <person name="Pilgaard B."/>
            <person name="Chooi Y.H."/>
            <person name="Piggott A.M."/>
        </authorList>
    </citation>
    <scope>NUCLEOTIDE SEQUENCE [LARGE SCALE GENOMIC DNA]</scope>
    <source>
        <strain evidence="2 3">FRR 5400</strain>
    </source>
</reference>
<evidence type="ECO:0000256" key="1">
    <source>
        <dbReference type="SAM" id="MobiDB-lite"/>
    </source>
</evidence>
<feature type="region of interest" description="Disordered" evidence="1">
    <location>
        <begin position="105"/>
        <end position="126"/>
    </location>
</feature>
<dbReference type="EMBL" id="SPNV01000149">
    <property type="protein sequence ID" value="KAF5859896.1"/>
    <property type="molecule type" value="Genomic_DNA"/>
</dbReference>
<dbReference type="Proteomes" id="UP000541154">
    <property type="component" value="Unassembled WGS sequence"/>
</dbReference>
<gene>
    <name evidence="2" type="ORF">ETB97_002255</name>
</gene>
<protein>
    <submittedName>
        <fullName evidence="2">Uncharacterized protein</fullName>
    </submittedName>
</protein>
<evidence type="ECO:0000313" key="2">
    <source>
        <dbReference type="EMBL" id="KAF5859896.1"/>
    </source>
</evidence>
<sequence>MTEDGDCEATEAKSCTEWISSTMVAPASTYSTKTVMTGCKTISACSAKETTVTKTVDEDGLVKGTVTYIENDGPTDAADDSVASSLKSYYSSYWSAVDATSTRSTVSSTTTTSSSGGGQTHDPTPNSLFILKEHKEDDHFDSSVSHYYKWYGVYYSYRHQVTGKDICALSAKVDGPVNSDEAEEYPTSLGPFVLGQYTGCLYSGSKHRPGSVKCDNLELPFTCLGYKYNAHAADWGCGRTYTKDGTTHYTYYYKALECLIF</sequence>
<name>A0A8H6A3E6_PETAA</name>
<dbReference type="AlphaFoldDB" id="A0A8H6A3E6"/>
<proteinExistence type="predicted"/>
<comment type="caution">
    <text evidence="2">The sequence shown here is derived from an EMBL/GenBank/DDBJ whole genome shotgun (WGS) entry which is preliminary data.</text>
</comment>
<feature type="compositionally biased region" description="Low complexity" evidence="1">
    <location>
        <begin position="105"/>
        <end position="114"/>
    </location>
</feature>
<organism evidence="2 3">
    <name type="scientific">Petromyces alliaceus</name>
    <name type="common">Aspergillus alliaceus</name>
    <dbReference type="NCBI Taxonomy" id="209559"/>
    <lineage>
        <taxon>Eukaryota</taxon>
        <taxon>Fungi</taxon>
        <taxon>Dikarya</taxon>
        <taxon>Ascomycota</taxon>
        <taxon>Pezizomycotina</taxon>
        <taxon>Eurotiomycetes</taxon>
        <taxon>Eurotiomycetidae</taxon>
        <taxon>Eurotiales</taxon>
        <taxon>Aspergillaceae</taxon>
        <taxon>Aspergillus</taxon>
        <taxon>Aspergillus subgen. Circumdati</taxon>
    </lineage>
</organism>
<keyword evidence="3" id="KW-1185">Reference proteome</keyword>
<accession>A0A8H6A3E6</accession>